<evidence type="ECO:0000256" key="1">
    <source>
        <dbReference type="ARBA" id="ARBA00023015"/>
    </source>
</evidence>
<dbReference type="InterPro" id="IPR001647">
    <property type="entry name" value="HTH_TetR"/>
</dbReference>
<keyword evidence="1" id="KW-0805">Transcription regulation</keyword>
<dbReference type="RefSeq" id="WP_045265149.1">
    <property type="nucleotide sequence ID" value="NZ_JYIV01000030.1"/>
</dbReference>
<evidence type="ECO:0000313" key="7">
    <source>
        <dbReference type="Proteomes" id="UP000033725"/>
    </source>
</evidence>
<sequence length="180" mass="19747">MPRPPLAREKVLDAFEAILIEDGERAATLDATAKAAGVSKGGLLYHFGSKDELEAGLVERLDRLTTMDLERMTAAEEGPVAYYVRTSVMEDDALDRVLIATTRLAQGGSVAAADMLRDTRRRWAETIRPHVRDNASLDLVMLVSDGLYFNNSLDVHGPERLVPRSDELAELITLVLKATA</sequence>
<dbReference type="Pfam" id="PF00440">
    <property type="entry name" value="TetR_N"/>
    <property type="match status" value="1"/>
</dbReference>
<name>A0A0F0KGW7_9MICO</name>
<evidence type="ECO:0000313" key="6">
    <source>
        <dbReference type="EMBL" id="KJL18526.1"/>
    </source>
</evidence>
<dbReference type="PROSITE" id="PS50977">
    <property type="entry name" value="HTH_TETR_2"/>
    <property type="match status" value="1"/>
</dbReference>
<keyword evidence="2 4" id="KW-0238">DNA-binding</keyword>
<dbReference type="GO" id="GO:0003700">
    <property type="term" value="F:DNA-binding transcription factor activity"/>
    <property type="evidence" value="ECO:0007669"/>
    <property type="project" value="TreeGrafter"/>
</dbReference>
<feature type="DNA-binding region" description="H-T-H motif" evidence="4">
    <location>
        <begin position="28"/>
        <end position="47"/>
    </location>
</feature>
<organism evidence="6 7">
    <name type="scientific">Microbacterium oxydans</name>
    <dbReference type="NCBI Taxonomy" id="82380"/>
    <lineage>
        <taxon>Bacteria</taxon>
        <taxon>Bacillati</taxon>
        <taxon>Actinomycetota</taxon>
        <taxon>Actinomycetes</taxon>
        <taxon>Micrococcales</taxon>
        <taxon>Microbacteriaceae</taxon>
        <taxon>Microbacterium</taxon>
    </lineage>
</organism>
<dbReference type="PATRIC" id="fig|82380.10.peg.3369"/>
<dbReference type="PRINTS" id="PR00455">
    <property type="entry name" value="HTHTETR"/>
</dbReference>
<reference evidence="6 7" key="1">
    <citation type="submission" date="2015-02" db="EMBL/GenBank/DDBJ databases">
        <title>Draft genome sequences of ten Microbacterium spp. with emphasis on heavy metal contaminated environments.</title>
        <authorList>
            <person name="Corretto E."/>
        </authorList>
    </citation>
    <scope>NUCLEOTIDE SEQUENCE [LARGE SCALE GENOMIC DNA]</scope>
    <source>
        <strain evidence="6 7">BEL163</strain>
    </source>
</reference>
<feature type="domain" description="HTH tetR-type" evidence="5">
    <location>
        <begin position="5"/>
        <end position="65"/>
    </location>
</feature>
<protein>
    <submittedName>
        <fullName evidence="6">Bacterial regulatory protein, tetR family</fullName>
    </submittedName>
</protein>
<dbReference type="InterPro" id="IPR041479">
    <property type="entry name" value="TetR_CgmR_C"/>
</dbReference>
<dbReference type="InterPro" id="IPR009057">
    <property type="entry name" value="Homeodomain-like_sf"/>
</dbReference>
<dbReference type="AlphaFoldDB" id="A0A0F0KGW7"/>
<dbReference type="Pfam" id="PF17937">
    <property type="entry name" value="TetR_C_28"/>
    <property type="match status" value="1"/>
</dbReference>
<dbReference type="EMBL" id="JYIV01000030">
    <property type="protein sequence ID" value="KJL18526.1"/>
    <property type="molecule type" value="Genomic_DNA"/>
</dbReference>
<dbReference type="InterPro" id="IPR050109">
    <property type="entry name" value="HTH-type_TetR-like_transc_reg"/>
</dbReference>
<comment type="caution">
    <text evidence="6">The sequence shown here is derived from an EMBL/GenBank/DDBJ whole genome shotgun (WGS) entry which is preliminary data.</text>
</comment>
<gene>
    <name evidence="6" type="ORF">RN51_03361</name>
</gene>
<dbReference type="PANTHER" id="PTHR30055:SF234">
    <property type="entry name" value="HTH-TYPE TRANSCRIPTIONAL REGULATOR BETI"/>
    <property type="match status" value="1"/>
</dbReference>
<proteinExistence type="predicted"/>
<evidence type="ECO:0000256" key="3">
    <source>
        <dbReference type="ARBA" id="ARBA00023163"/>
    </source>
</evidence>
<dbReference type="Proteomes" id="UP000033725">
    <property type="component" value="Unassembled WGS sequence"/>
</dbReference>
<evidence type="ECO:0000256" key="4">
    <source>
        <dbReference type="PROSITE-ProRule" id="PRU00335"/>
    </source>
</evidence>
<keyword evidence="3" id="KW-0804">Transcription</keyword>
<dbReference type="SUPFAM" id="SSF46689">
    <property type="entry name" value="Homeodomain-like"/>
    <property type="match status" value="1"/>
</dbReference>
<dbReference type="OrthoDB" id="9806334at2"/>
<dbReference type="GO" id="GO:0000976">
    <property type="term" value="F:transcription cis-regulatory region binding"/>
    <property type="evidence" value="ECO:0007669"/>
    <property type="project" value="TreeGrafter"/>
</dbReference>
<accession>A0A0F0KGW7</accession>
<evidence type="ECO:0000256" key="2">
    <source>
        <dbReference type="ARBA" id="ARBA00023125"/>
    </source>
</evidence>
<dbReference type="PANTHER" id="PTHR30055">
    <property type="entry name" value="HTH-TYPE TRANSCRIPTIONAL REGULATOR RUTR"/>
    <property type="match status" value="1"/>
</dbReference>
<dbReference type="Gene3D" id="1.10.357.10">
    <property type="entry name" value="Tetracycline Repressor, domain 2"/>
    <property type="match status" value="1"/>
</dbReference>
<evidence type="ECO:0000259" key="5">
    <source>
        <dbReference type="PROSITE" id="PS50977"/>
    </source>
</evidence>